<name>A0AAD4XC91_9MAGN</name>
<evidence type="ECO:0000313" key="3">
    <source>
        <dbReference type="Proteomes" id="UP001202328"/>
    </source>
</evidence>
<reference evidence="2" key="1">
    <citation type="submission" date="2022-04" db="EMBL/GenBank/DDBJ databases">
        <title>A functionally conserved STORR gene fusion in Papaver species that diverged 16.8 million years ago.</title>
        <authorList>
            <person name="Catania T."/>
        </authorList>
    </citation>
    <scope>NUCLEOTIDE SEQUENCE</scope>
    <source>
        <strain evidence="2">S-188037</strain>
    </source>
</reference>
<comment type="caution">
    <text evidence="2">The sequence shown here is derived from an EMBL/GenBank/DDBJ whole genome shotgun (WGS) entry which is preliminary data.</text>
</comment>
<proteinExistence type="predicted"/>
<dbReference type="Proteomes" id="UP001202328">
    <property type="component" value="Unassembled WGS sequence"/>
</dbReference>
<evidence type="ECO:0000256" key="1">
    <source>
        <dbReference type="SAM" id="MobiDB-lite"/>
    </source>
</evidence>
<sequence>MVTLIELDDGVEMDQDYETASRFNGGTLSNQNQTRKRPRNTSKDTQNGTNGGEEMVVISLKDGGESVGQDRALALFNGVAAARKIFARVQKDCSSRCWRSTGEMAKSPGQYRKLVTGHMNTKPYDFGDAVKRGLKFHLVKPGNPSRKGVSTSWLMKEYLIEDPAKESVWGELGMVLLIYRLTSSVDVQGKMKVVTAHGCLME</sequence>
<feature type="compositionally biased region" description="Polar residues" evidence="1">
    <location>
        <begin position="21"/>
        <end position="33"/>
    </location>
</feature>
<feature type="region of interest" description="Disordered" evidence="1">
    <location>
        <begin position="20"/>
        <end position="53"/>
    </location>
</feature>
<dbReference type="AlphaFoldDB" id="A0AAD4XC91"/>
<dbReference type="EMBL" id="JAJJMB010011222">
    <property type="protein sequence ID" value="KAI3903210.1"/>
    <property type="molecule type" value="Genomic_DNA"/>
</dbReference>
<organism evidence="2 3">
    <name type="scientific">Papaver atlanticum</name>
    <dbReference type="NCBI Taxonomy" id="357466"/>
    <lineage>
        <taxon>Eukaryota</taxon>
        <taxon>Viridiplantae</taxon>
        <taxon>Streptophyta</taxon>
        <taxon>Embryophyta</taxon>
        <taxon>Tracheophyta</taxon>
        <taxon>Spermatophyta</taxon>
        <taxon>Magnoliopsida</taxon>
        <taxon>Ranunculales</taxon>
        <taxon>Papaveraceae</taxon>
        <taxon>Papaveroideae</taxon>
        <taxon>Papaver</taxon>
    </lineage>
</organism>
<accession>A0AAD4XC91</accession>
<keyword evidence="3" id="KW-1185">Reference proteome</keyword>
<protein>
    <submittedName>
        <fullName evidence="2">Uncharacterized protein</fullName>
    </submittedName>
</protein>
<gene>
    <name evidence="2" type="ORF">MKW98_031864</name>
</gene>
<evidence type="ECO:0000313" key="2">
    <source>
        <dbReference type="EMBL" id="KAI3903210.1"/>
    </source>
</evidence>